<comment type="similarity">
    <text evidence="10">Belongs to the glycosyltransferase 22 family. PIGZ subfamily.</text>
</comment>
<keyword evidence="9 11" id="KW-0472">Membrane</keyword>
<keyword evidence="8 11" id="KW-1133">Transmembrane helix</keyword>
<keyword evidence="3" id="KW-0337">GPI-anchor biosynthesis</keyword>
<dbReference type="GO" id="GO:0000026">
    <property type="term" value="F:alpha-1,2-mannosyltransferase activity"/>
    <property type="evidence" value="ECO:0007669"/>
    <property type="project" value="TreeGrafter"/>
</dbReference>
<evidence type="ECO:0000256" key="7">
    <source>
        <dbReference type="ARBA" id="ARBA00022824"/>
    </source>
</evidence>
<evidence type="ECO:0000256" key="4">
    <source>
        <dbReference type="ARBA" id="ARBA00022676"/>
    </source>
</evidence>
<feature type="region of interest" description="Disordered" evidence="12">
    <location>
        <begin position="346"/>
        <end position="388"/>
    </location>
</feature>
<keyword evidence="5" id="KW-0808">Transferase</keyword>
<evidence type="ECO:0000256" key="5">
    <source>
        <dbReference type="ARBA" id="ARBA00022679"/>
    </source>
</evidence>
<feature type="transmembrane region" description="Helical" evidence="11">
    <location>
        <begin position="430"/>
        <end position="447"/>
    </location>
</feature>
<feature type="transmembrane region" description="Helical" evidence="11">
    <location>
        <begin position="316"/>
        <end position="336"/>
    </location>
</feature>
<evidence type="ECO:0000256" key="1">
    <source>
        <dbReference type="ARBA" id="ARBA00004477"/>
    </source>
</evidence>
<keyword evidence="14" id="KW-1185">Reference proteome</keyword>
<accession>A0A4U7KVZ6</accession>
<evidence type="ECO:0000256" key="12">
    <source>
        <dbReference type="SAM" id="MobiDB-lite"/>
    </source>
</evidence>
<feature type="transmembrane region" description="Helical" evidence="11">
    <location>
        <begin position="405"/>
        <end position="424"/>
    </location>
</feature>
<dbReference type="PANTHER" id="PTHR22760">
    <property type="entry name" value="GLYCOSYLTRANSFERASE"/>
    <property type="match status" value="1"/>
</dbReference>
<evidence type="ECO:0000256" key="8">
    <source>
        <dbReference type="ARBA" id="ARBA00022989"/>
    </source>
</evidence>
<organism evidence="13 14">
    <name type="scientific">Sporisorium graminicola</name>
    <dbReference type="NCBI Taxonomy" id="280036"/>
    <lineage>
        <taxon>Eukaryota</taxon>
        <taxon>Fungi</taxon>
        <taxon>Dikarya</taxon>
        <taxon>Basidiomycota</taxon>
        <taxon>Ustilaginomycotina</taxon>
        <taxon>Ustilaginomycetes</taxon>
        <taxon>Ustilaginales</taxon>
        <taxon>Ustilaginaceae</taxon>
        <taxon>Sporisorium</taxon>
    </lineage>
</organism>
<sequence length="649" mass="72616">MPPTAVASPRWWSLFDPRTRHGQIYLVLLALRCYSALFGYGYIHPDEWMQSGEPYFGLMLPGIDVELPWEWRPDHALRSISTLHRQYLVVDALSKIVRRLGSLSGHSLFLIQRANMLLWTLLLDISVALVLPPQTARYVHYLFGISTSATAFLVRPLSNSHESHLIAFCLLQLLSFYKDRKWYKLSAIAGMHWGVFLATVAVDGFFTRFTFAIFALPLAIFFLYRLASIAAGGYRRPALMTLVITAIVTLMCVWSTVDVETVQYTKLAKLNGYEVASLWGTGWVIPPLNALLYNVKTDNVAQHGLHPRWLHAVVNLPMMVGVANVGVVVMYGWHFVRNRRSLSAERATSEAGRRQGEKEGERIQHSTGDAPSNIAISPSQPGASSTASLPTSVEEEAPYIDLEPITITLCLGTIVFPLLVLSLSPHQEPRFLLALVFPSTVIMAYALQSPLLTSRPRLLRTLCVLHVVQHTLQLVLFSFLHQGGLLPALFDIDTSIAKLPFTGDSLFERYEHHLVYRTFSVPFHFLPRKGTGLFPRVEHFTSESTPAYIVHSASIACNFTWVYAPTWIVPTLEAEADKQGRVQLVKVGLFGGHVDMDHLGESWQAVARVGFKEAFAIQKLEVQCLTGKGASQEEQQQSPEHTPPSHQDL</sequence>
<feature type="region of interest" description="Disordered" evidence="12">
    <location>
        <begin position="628"/>
        <end position="649"/>
    </location>
</feature>
<feature type="transmembrane region" description="Helical" evidence="11">
    <location>
        <begin position="24"/>
        <end position="43"/>
    </location>
</feature>
<dbReference type="Pfam" id="PF03901">
    <property type="entry name" value="Glyco_transf_22"/>
    <property type="match status" value="1"/>
</dbReference>
<reference evidence="13 14" key="1">
    <citation type="submission" date="2019-05" db="EMBL/GenBank/DDBJ databases">
        <title>Sporisorium graminicola CBS 10092 draft sequencing and annotation.</title>
        <authorList>
            <person name="Solano-Gonzalez S."/>
            <person name="Caddick M.X."/>
            <person name="Darby A."/>
        </authorList>
    </citation>
    <scope>NUCLEOTIDE SEQUENCE [LARGE SCALE GENOMIC DNA]</scope>
    <source>
        <strain evidence="13 14">CBS 10092</strain>
    </source>
</reference>
<dbReference type="Proteomes" id="UP000306050">
    <property type="component" value="Chromosome SGRAM_13"/>
</dbReference>
<keyword evidence="6 11" id="KW-0812">Transmembrane</keyword>
<feature type="compositionally biased region" description="Polar residues" evidence="12">
    <location>
        <begin position="365"/>
        <end position="388"/>
    </location>
</feature>
<evidence type="ECO:0000313" key="13">
    <source>
        <dbReference type="EMBL" id="TKY88841.1"/>
    </source>
</evidence>
<dbReference type="GeneID" id="40724977"/>
<dbReference type="RefSeq" id="XP_029740826.1">
    <property type="nucleotide sequence ID" value="XM_029882681.1"/>
</dbReference>
<feature type="transmembrane region" description="Helical" evidence="11">
    <location>
        <begin position="116"/>
        <end position="132"/>
    </location>
</feature>
<keyword evidence="7 11" id="KW-0256">Endoplasmic reticulum</keyword>
<evidence type="ECO:0000256" key="3">
    <source>
        <dbReference type="ARBA" id="ARBA00022502"/>
    </source>
</evidence>
<dbReference type="PANTHER" id="PTHR22760:SF3">
    <property type="entry name" value="GPI MANNOSYLTRANSFERASE 4"/>
    <property type="match status" value="1"/>
</dbReference>
<evidence type="ECO:0000313" key="14">
    <source>
        <dbReference type="Proteomes" id="UP000306050"/>
    </source>
</evidence>
<dbReference type="EMBL" id="SRRM01000006">
    <property type="protein sequence ID" value="TKY88841.1"/>
    <property type="molecule type" value="Genomic_DNA"/>
</dbReference>
<comment type="subcellular location">
    <subcellularLocation>
        <location evidence="1 11">Endoplasmic reticulum membrane</location>
        <topology evidence="1 11">Multi-pass membrane protein</topology>
    </subcellularLocation>
</comment>
<evidence type="ECO:0000256" key="2">
    <source>
        <dbReference type="ARBA" id="ARBA00004687"/>
    </source>
</evidence>
<dbReference type="KEGG" id="sgra:EX895_002082"/>
<evidence type="ECO:0000256" key="9">
    <source>
        <dbReference type="ARBA" id="ARBA00023136"/>
    </source>
</evidence>
<name>A0A4U7KVZ6_9BASI</name>
<protein>
    <recommendedName>
        <fullName evidence="11">Mannosyltransferase</fullName>
        <ecNumber evidence="11">2.4.1.-</ecNumber>
    </recommendedName>
</protein>
<dbReference type="OrthoDB" id="10066429at2759"/>
<evidence type="ECO:0000256" key="11">
    <source>
        <dbReference type="RuleBase" id="RU363075"/>
    </source>
</evidence>
<dbReference type="InterPro" id="IPR005599">
    <property type="entry name" value="GPI_mannosylTrfase"/>
</dbReference>
<proteinExistence type="inferred from homology"/>
<dbReference type="GO" id="GO:0005789">
    <property type="term" value="C:endoplasmic reticulum membrane"/>
    <property type="evidence" value="ECO:0007669"/>
    <property type="project" value="UniProtKB-SubCell"/>
</dbReference>
<comment type="pathway">
    <text evidence="2">Glycolipid biosynthesis; glycosylphosphatidylinositol-anchor biosynthesis.</text>
</comment>
<gene>
    <name evidence="13" type="ORF">EX895_002082</name>
</gene>
<dbReference type="GO" id="GO:0006506">
    <property type="term" value="P:GPI anchor biosynthetic process"/>
    <property type="evidence" value="ECO:0007669"/>
    <property type="project" value="UniProtKB-KW"/>
</dbReference>
<evidence type="ECO:0000256" key="6">
    <source>
        <dbReference type="ARBA" id="ARBA00022692"/>
    </source>
</evidence>
<dbReference type="AlphaFoldDB" id="A0A4U7KVZ6"/>
<feature type="compositionally biased region" description="Basic and acidic residues" evidence="12">
    <location>
        <begin position="347"/>
        <end position="364"/>
    </location>
</feature>
<keyword evidence="4 11" id="KW-0328">Glycosyltransferase</keyword>
<feature type="transmembrane region" description="Helical" evidence="11">
    <location>
        <begin position="208"/>
        <end position="226"/>
    </location>
</feature>
<comment type="caution">
    <text evidence="13">The sequence shown here is derived from an EMBL/GenBank/DDBJ whole genome shotgun (WGS) entry which is preliminary data.</text>
</comment>
<evidence type="ECO:0000256" key="10">
    <source>
        <dbReference type="ARBA" id="ARBA00038466"/>
    </source>
</evidence>
<dbReference type="EC" id="2.4.1.-" evidence="11"/>
<feature type="transmembrane region" description="Helical" evidence="11">
    <location>
        <begin position="182"/>
        <end position="202"/>
    </location>
</feature>
<feature type="transmembrane region" description="Helical" evidence="11">
    <location>
        <begin position="238"/>
        <end position="257"/>
    </location>
</feature>